<dbReference type="Proteomes" id="UP000029889">
    <property type="component" value="Segment"/>
</dbReference>
<keyword evidence="2" id="KW-1185">Reference proteome</keyword>
<reference evidence="1 2" key="1">
    <citation type="submission" date="2014-09" db="EMBL/GenBank/DDBJ databases">
        <authorList>
            <person name="Lapin J.S."/>
            <person name="Pope W.H."/>
            <person name="Hua J."/>
            <person name="Ford M.E."/>
            <person name="Conway J.F."/>
            <person name="Hatfull G.F."/>
            <person name="Hendrix R.W."/>
        </authorList>
    </citation>
    <scope>NUCLEOTIDE SEQUENCE [LARGE SCALE GENOMIC DNA]</scope>
</reference>
<protein>
    <submittedName>
        <fullName evidence="1">Uncharacterized protein</fullName>
    </submittedName>
</protein>
<dbReference type="EMBL" id="KM507819">
    <property type="protein sequence ID" value="AIT14381.1"/>
    <property type="molecule type" value="Genomic_DNA"/>
</dbReference>
<dbReference type="KEGG" id="vg:22111531"/>
<organism evidence="1 2">
    <name type="scientific">Escherichia phage 121Q</name>
    <dbReference type="NCBI Taxonomy" id="1555202"/>
    <lineage>
        <taxon>Viruses</taxon>
        <taxon>Duplodnaviria</taxon>
        <taxon>Heunggongvirae</taxon>
        <taxon>Uroviricota</taxon>
        <taxon>Caudoviricetes</taxon>
        <taxon>Asteriusvirus</taxon>
        <taxon>Asteriusvirus av121Q</taxon>
    </lineage>
</organism>
<name>A0A097EY72_9CAUD</name>
<evidence type="ECO:0000313" key="1">
    <source>
        <dbReference type="EMBL" id="AIT14381.1"/>
    </source>
</evidence>
<accession>A0A097EY72</accession>
<dbReference type="GeneID" id="22111531"/>
<proteinExistence type="predicted"/>
<gene>
    <name evidence="1" type="primary">491</name>
    <name evidence="1" type="ORF">PBI_121Q_491</name>
</gene>
<evidence type="ECO:0000313" key="2">
    <source>
        <dbReference type="Proteomes" id="UP000029889"/>
    </source>
</evidence>
<sequence>MKKIERYTNHTVVVENDIFYYYIFRPIHCCQITTFNSGRFYDKNFHITELAKYSSTEHFSNLVYVYCIPNPNNK</sequence>
<dbReference type="RefSeq" id="YP_009102078.1">
    <property type="nucleotide sequence ID" value="NC_025447.1"/>
</dbReference>